<evidence type="ECO:0000313" key="1">
    <source>
        <dbReference type="EMBL" id="ABT13992.1"/>
    </source>
</evidence>
<gene>
    <name evidence="1" type="primary">M438L</name>
    <name evidence="1" type="ORF">MT325_M438L</name>
</gene>
<reference evidence="1 2" key="1">
    <citation type="journal article" date="2007" name="Virology">
        <title>Sequence and annotation of the 314-kb MT325 and the 321-kb FR483 viruses that infect Chlorella Pbi.</title>
        <authorList>
            <person name="Fitzgerald L.A."/>
            <person name="Graves M.V."/>
            <person name="Li X."/>
            <person name="Feldblyum T."/>
            <person name="Hartigan J."/>
            <person name="Van Etten J.L."/>
        </authorList>
    </citation>
    <scope>NUCLEOTIDE SEQUENCE [LARGE SCALE GENOMIC DNA]</scope>
    <source>
        <strain evidence="1 2">MT325</strain>
    </source>
</reference>
<protein>
    <submittedName>
        <fullName evidence="1">Uncharacterized protein M438L</fullName>
    </submittedName>
</protein>
<organism evidence="1 2">
    <name type="scientific">Paramecium bursaria Chlorella virus MT325</name>
    <name type="common">PBCV-MT325</name>
    <dbReference type="NCBI Taxonomy" id="346932"/>
    <lineage>
        <taxon>Viruses</taxon>
        <taxon>Varidnaviria</taxon>
        <taxon>Bamfordvirae</taxon>
        <taxon>Nucleocytoviricota</taxon>
        <taxon>Megaviricetes</taxon>
        <taxon>Algavirales</taxon>
        <taxon>Phycodnaviridae</taxon>
        <taxon>Chlorovirus</taxon>
        <taxon>Chlorovirus conductrix</taxon>
        <taxon>Paramecium bursaria Chlorella virus A1</taxon>
    </lineage>
</organism>
<sequence>MTCLVDITVDTDRGYLHKISLYLSLPLNITCILSSSSLFSPLASEHMGPFWAPALWLRPIGTSRQCTTQAFTKTHLLILSI</sequence>
<name>A7IUG8_PBCVM</name>
<proteinExistence type="predicted"/>
<dbReference type="Proteomes" id="UP000246715">
    <property type="component" value="Segment"/>
</dbReference>
<evidence type="ECO:0000313" key="2">
    <source>
        <dbReference type="Proteomes" id="UP000246715"/>
    </source>
</evidence>
<dbReference type="EMBL" id="DQ491001">
    <property type="protein sequence ID" value="ABT13992.1"/>
    <property type="molecule type" value="Genomic_DNA"/>
</dbReference>
<organismHost>
    <name type="scientific">Paramecium bursaria</name>
    <dbReference type="NCBI Taxonomy" id="74790"/>
</organismHost>
<accession>A7IUG8</accession>